<evidence type="ECO:0000256" key="1">
    <source>
        <dbReference type="ARBA" id="ARBA00022737"/>
    </source>
</evidence>
<proteinExistence type="predicted"/>
<dbReference type="Proteomes" id="UP000242715">
    <property type="component" value="Unassembled WGS sequence"/>
</dbReference>
<evidence type="ECO:0000313" key="4">
    <source>
        <dbReference type="EMBL" id="GAU47693.1"/>
    </source>
</evidence>
<dbReference type="InterPro" id="IPR032675">
    <property type="entry name" value="LRR_dom_sf"/>
</dbReference>
<dbReference type="GO" id="GO:0006952">
    <property type="term" value="P:defense response"/>
    <property type="evidence" value="ECO:0007669"/>
    <property type="project" value="UniProtKB-KW"/>
</dbReference>
<gene>
    <name evidence="4" type="ORF">TSUD_245840</name>
</gene>
<keyword evidence="5" id="KW-1185">Reference proteome</keyword>
<keyword evidence="2" id="KW-0611">Plant defense</keyword>
<dbReference type="PANTHER" id="PTHR36766:SF40">
    <property type="entry name" value="DISEASE RESISTANCE PROTEIN RGA3"/>
    <property type="match status" value="1"/>
</dbReference>
<dbReference type="InterPro" id="IPR055414">
    <property type="entry name" value="LRR_R13L4/SHOC2-like"/>
</dbReference>
<dbReference type="SUPFAM" id="SSF52047">
    <property type="entry name" value="RNI-like"/>
    <property type="match status" value="1"/>
</dbReference>
<reference evidence="5" key="1">
    <citation type="journal article" date="2017" name="Front. Plant Sci.">
        <title>Climate Clever Clovers: New Paradigm to Reduce the Environmental Footprint of Ruminants by Breeding Low Methanogenic Forages Utilizing Haplotype Variation.</title>
        <authorList>
            <person name="Kaur P."/>
            <person name="Appels R."/>
            <person name="Bayer P.E."/>
            <person name="Keeble-Gagnere G."/>
            <person name="Wang J."/>
            <person name="Hirakawa H."/>
            <person name="Shirasawa K."/>
            <person name="Vercoe P."/>
            <person name="Stefanova K."/>
            <person name="Durmic Z."/>
            <person name="Nichols P."/>
            <person name="Revell C."/>
            <person name="Isobe S.N."/>
            <person name="Edwards D."/>
            <person name="Erskine W."/>
        </authorList>
    </citation>
    <scope>NUCLEOTIDE SEQUENCE [LARGE SCALE GENOMIC DNA]</scope>
    <source>
        <strain evidence="5">cv. Daliak</strain>
    </source>
</reference>
<dbReference type="PANTHER" id="PTHR36766">
    <property type="entry name" value="PLANT BROAD-SPECTRUM MILDEW RESISTANCE PROTEIN RPW8"/>
    <property type="match status" value="1"/>
</dbReference>
<dbReference type="EMBL" id="DF974338">
    <property type="protein sequence ID" value="GAU47693.1"/>
    <property type="molecule type" value="Genomic_DNA"/>
</dbReference>
<dbReference type="Gene3D" id="3.80.10.10">
    <property type="entry name" value="Ribonuclease Inhibitor"/>
    <property type="match status" value="1"/>
</dbReference>
<accession>A0A2Z6NZR2</accession>
<protein>
    <recommendedName>
        <fullName evidence="3">Disease resistance R13L4/SHOC-2-like LRR domain-containing protein</fullName>
    </recommendedName>
</protein>
<evidence type="ECO:0000313" key="5">
    <source>
        <dbReference type="Proteomes" id="UP000242715"/>
    </source>
</evidence>
<dbReference type="AlphaFoldDB" id="A0A2Z6NZR2"/>
<evidence type="ECO:0000256" key="2">
    <source>
        <dbReference type="ARBA" id="ARBA00022821"/>
    </source>
</evidence>
<dbReference type="Pfam" id="PF23598">
    <property type="entry name" value="LRR_14"/>
    <property type="match status" value="1"/>
</dbReference>
<evidence type="ECO:0000259" key="3">
    <source>
        <dbReference type="Pfam" id="PF23598"/>
    </source>
</evidence>
<feature type="domain" description="Disease resistance R13L4/SHOC-2-like LRR" evidence="3">
    <location>
        <begin position="63"/>
        <end position="228"/>
    </location>
</feature>
<dbReference type="OrthoDB" id="1436820at2759"/>
<sequence length="251" mass="28844">MFNLKYLDDECHDGMEVRVVFPSLEVLDLYVLPSLEGLLKVEIGEVFPCLSRLIIWTCPELVLPCLPSLKFLYVSGCYNNEFLRSISNLCGLITLILDTGEEITTSFPKGMFTNLTCLQTLKISNFPKLKELPNEPFNLALEHLSIFGCHEFDSLPEQIWESLQSLRFLEIIFCKGLRCLPEGIRHLTSLETLTIEGCPTLVERCKERTGEDWDKIAHIPKLNIGWCYYFQEESRSRDVVSDFQVLPSSFF</sequence>
<organism evidence="4 5">
    <name type="scientific">Trifolium subterraneum</name>
    <name type="common">Subterranean clover</name>
    <dbReference type="NCBI Taxonomy" id="3900"/>
    <lineage>
        <taxon>Eukaryota</taxon>
        <taxon>Viridiplantae</taxon>
        <taxon>Streptophyta</taxon>
        <taxon>Embryophyta</taxon>
        <taxon>Tracheophyta</taxon>
        <taxon>Spermatophyta</taxon>
        <taxon>Magnoliopsida</taxon>
        <taxon>eudicotyledons</taxon>
        <taxon>Gunneridae</taxon>
        <taxon>Pentapetalae</taxon>
        <taxon>rosids</taxon>
        <taxon>fabids</taxon>
        <taxon>Fabales</taxon>
        <taxon>Fabaceae</taxon>
        <taxon>Papilionoideae</taxon>
        <taxon>50 kb inversion clade</taxon>
        <taxon>NPAAA clade</taxon>
        <taxon>Hologalegina</taxon>
        <taxon>IRL clade</taxon>
        <taxon>Trifolieae</taxon>
        <taxon>Trifolium</taxon>
    </lineage>
</organism>
<keyword evidence="1" id="KW-0677">Repeat</keyword>
<name>A0A2Z6NZR2_TRISU</name>